<sequence length="119" mass="13772">MGKRLNLRMEDEIYEKIKENAEKIGLSMNKYIIHAAADPVIIRYNYDAVREHLKEIQGIHNDILELIGHIVQEETVFMADMDKLYRIADKLLESEKSLLSACKKERNVILKIISGEKSS</sequence>
<dbReference type="InterPro" id="IPR053842">
    <property type="entry name" value="NikA-like"/>
</dbReference>
<evidence type="ECO:0000313" key="1">
    <source>
        <dbReference type="EMBL" id="WIV19734.1"/>
    </source>
</evidence>
<dbReference type="RefSeq" id="WP_285746061.1">
    <property type="nucleotide sequence ID" value="NZ_CP127162.1"/>
</dbReference>
<dbReference type="EMBL" id="CP127162">
    <property type="protein sequence ID" value="WIV19734.1"/>
    <property type="molecule type" value="Genomic_DNA"/>
</dbReference>
<name>A0ABY8X6Y1_9BACL</name>
<dbReference type="Pfam" id="PF21983">
    <property type="entry name" value="NikA-like"/>
    <property type="match status" value="1"/>
</dbReference>
<gene>
    <name evidence="1" type="ORF">QPK24_03025</name>
</gene>
<evidence type="ECO:0000313" key="2">
    <source>
        <dbReference type="Proteomes" id="UP001236415"/>
    </source>
</evidence>
<dbReference type="SUPFAM" id="SSF47598">
    <property type="entry name" value="Ribbon-helix-helix"/>
    <property type="match status" value="1"/>
</dbReference>
<reference evidence="1 2" key="1">
    <citation type="submission" date="2023-06" db="EMBL/GenBank/DDBJ databases">
        <title>Paenibacillus polygonum sp. nov., an endophytic bacterium, isolated from Polygonum lapathifolium L. in Nanji Wetland National Nature Reserve, South of Poyang Lake, Jiangxi Province, China.</title>
        <authorList>
            <person name="Yu Z."/>
        </authorList>
    </citation>
    <scope>NUCLEOTIDE SEQUENCE [LARGE SCALE GENOMIC DNA]</scope>
    <source>
        <strain evidence="1 2">C31</strain>
    </source>
</reference>
<organism evidence="1 2">
    <name type="scientific">Paenibacillus polygoni</name>
    <dbReference type="NCBI Taxonomy" id="3050112"/>
    <lineage>
        <taxon>Bacteria</taxon>
        <taxon>Bacillati</taxon>
        <taxon>Bacillota</taxon>
        <taxon>Bacilli</taxon>
        <taxon>Bacillales</taxon>
        <taxon>Paenibacillaceae</taxon>
        <taxon>Paenibacillus</taxon>
    </lineage>
</organism>
<dbReference type="InterPro" id="IPR010985">
    <property type="entry name" value="Ribbon_hlx_hlx"/>
</dbReference>
<accession>A0ABY8X6Y1</accession>
<protein>
    <submittedName>
        <fullName evidence="1">Toxin-antitoxin system HicB family antitoxin</fullName>
    </submittedName>
</protein>
<keyword evidence="2" id="KW-1185">Reference proteome</keyword>
<dbReference type="Gene3D" id="1.10.1220.10">
    <property type="entry name" value="Met repressor-like"/>
    <property type="match status" value="1"/>
</dbReference>
<proteinExistence type="predicted"/>
<dbReference type="InterPro" id="IPR013321">
    <property type="entry name" value="Arc_rbn_hlx_hlx"/>
</dbReference>
<dbReference type="Proteomes" id="UP001236415">
    <property type="component" value="Chromosome"/>
</dbReference>